<dbReference type="InterPro" id="IPR017850">
    <property type="entry name" value="Alkaline_phosphatase_core_sf"/>
</dbReference>
<dbReference type="Gene3D" id="3.40.720.10">
    <property type="entry name" value="Alkaline Phosphatase, subunit A"/>
    <property type="match status" value="1"/>
</dbReference>
<dbReference type="EMBL" id="BAABFN010000007">
    <property type="protein sequence ID" value="GAA4315634.1"/>
    <property type="molecule type" value="Genomic_DNA"/>
</dbReference>
<feature type="domain" description="Sialidase" evidence="8">
    <location>
        <begin position="573"/>
        <end position="877"/>
    </location>
</feature>
<feature type="region of interest" description="Disordered" evidence="6">
    <location>
        <begin position="783"/>
        <end position="803"/>
    </location>
</feature>
<dbReference type="PANTHER" id="PTHR10628:SF30">
    <property type="entry name" value="EXO-ALPHA-SIALIDASE"/>
    <property type="match status" value="1"/>
</dbReference>
<comment type="caution">
    <text evidence="9">The sequence shown here is derived from an EMBL/GenBank/DDBJ whole genome shotgun (WGS) entry which is preliminary data.</text>
</comment>
<keyword evidence="5" id="KW-0378">Hydrolase</keyword>
<name>A0ABP8G2I0_9BACT</name>
<dbReference type="Pfam" id="PF13088">
    <property type="entry name" value="BNR_2"/>
    <property type="match status" value="1"/>
</dbReference>
<dbReference type="Gene3D" id="2.120.10.10">
    <property type="match status" value="1"/>
</dbReference>
<evidence type="ECO:0000259" key="7">
    <source>
        <dbReference type="Pfam" id="PF00884"/>
    </source>
</evidence>
<dbReference type="InterPro" id="IPR000917">
    <property type="entry name" value="Sulfatase_N"/>
</dbReference>
<protein>
    <recommendedName>
        <fullName evidence="4">exo-alpha-sialidase</fullName>
        <ecNumber evidence="4">3.2.1.18</ecNumber>
    </recommendedName>
</protein>
<dbReference type="Pfam" id="PF00884">
    <property type="entry name" value="Sulfatase"/>
    <property type="match status" value="1"/>
</dbReference>
<dbReference type="PROSITE" id="PS00523">
    <property type="entry name" value="SULFATASE_1"/>
    <property type="match status" value="1"/>
</dbReference>
<feature type="compositionally biased region" description="Polar residues" evidence="6">
    <location>
        <begin position="785"/>
        <end position="796"/>
    </location>
</feature>
<dbReference type="Proteomes" id="UP001501207">
    <property type="component" value="Unassembled WGS sequence"/>
</dbReference>
<proteinExistence type="inferred from homology"/>
<dbReference type="SUPFAM" id="SSF50939">
    <property type="entry name" value="Sialidases"/>
    <property type="match status" value="1"/>
</dbReference>
<gene>
    <name evidence="9" type="ORF">GCM10023143_27110</name>
</gene>
<dbReference type="InterPro" id="IPR024607">
    <property type="entry name" value="Sulfatase_CS"/>
</dbReference>
<dbReference type="CDD" id="cd15482">
    <property type="entry name" value="Sialidase_non-viral"/>
    <property type="match status" value="1"/>
</dbReference>
<sequence length="904" mass="101047">MFPISHAMIKTHRYFRPALFIFPAALLCGLLILLCAGKPVRGTDGATQPPNILLITSEDNGPDLGCYGDRNLSTPVLDRLAAKGVKFNQAFVTYSVCSPSRSTIFTGLYPHQNGQIGLATHHFRMYPGITTLPVYLKNAGYRTGCIGKLHVNPESDLPFDFRPPRSSGLQGQNFARKNLDLYSAYADSFFRKSDDPFFLMVNYPDAHTPWKRQVDGMPATPIDSDKIKSPPPFTGVNSARLRGLTADYYNSLERMDEMVGRLLARLKASGKEQNTIIIYLADHGSEFSRGKFSLYEAGLRVPLIIYWPGIPPALKERKELVSSIDLVPTILDAAHVNIPATLPGRSLKPLLTRKEDPDWRHFIFAETNCSFPFDYYPRSSVRDQRFKLIHNLLPERENPAVQYYTHHTITGFEGGSLETEIAAGGKKVREAYKTWQHPPEFELYDLENDPYEFNNLSDNPGYTAVKNKLIQALNNWDKKTCNPFSDKDMLTRFTAEVDSVIKTHPAMDDAKDKTLVWHYTDYFSRYIREHDHTGLLSPAATQAPRPDTLVLFRSGENGYASYRIPAVVTTNHGTLLAFCEGRKKPGDAGDIDLLYKRSTDGGKTWSEQQVIWNDGPNTCGNPCPVVDRRTGVIWLLMTRNNGDDTEREITRKTAQGTRTVWVCSSKDDGRTWSVPADITATTKDPSWGWYATGPGIGIQLQRGPHKGRLVIPCDHSYDDPQGNSGGGPYGAGAHVIYSDDHGKSWRLGGTIRPKVNECQVVELDDGKGTLLMNMRAYFGRHLRSQSRSSDGGTTWTAPEDAAGLPEPVCQASIIRYPGSRRSKDRLLFLNPASKAKRDSMTLKVSYDNGYTWPYARLLYAGPSAYSCMTVLRDGSVGCCYEAGLKNPYEKIIFEKLTPDQLPQD</sequence>
<feature type="domain" description="Sulfatase N-terminal" evidence="7">
    <location>
        <begin position="50"/>
        <end position="335"/>
    </location>
</feature>
<keyword evidence="10" id="KW-1185">Reference proteome</keyword>
<comment type="catalytic activity">
    <reaction evidence="1">
        <text>Hydrolysis of alpha-(2-&gt;3)-, alpha-(2-&gt;6)-, alpha-(2-&gt;8)- glycosidic linkages of terminal sialic acid residues in oligosaccharides, glycoproteins, glycolipids, colominic acid and synthetic substrates.</text>
        <dbReference type="EC" id="3.2.1.18"/>
    </reaction>
</comment>
<comment type="similarity">
    <text evidence="2">Belongs to the sulfatase family.</text>
</comment>
<evidence type="ECO:0000313" key="9">
    <source>
        <dbReference type="EMBL" id="GAA4315634.1"/>
    </source>
</evidence>
<evidence type="ECO:0000256" key="5">
    <source>
        <dbReference type="ARBA" id="ARBA00022801"/>
    </source>
</evidence>
<evidence type="ECO:0000256" key="2">
    <source>
        <dbReference type="ARBA" id="ARBA00008779"/>
    </source>
</evidence>
<evidence type="ECO:0000256" key="6">
    <source>
        <dbReference type="SAM" id="MobiDB-lite"/>
    </source>
</evidence>
<dbReference type="InterPro" id="IPR026856">
    <property type="entry name" value="Sialidase_fam"/>
</dbReference>
<evidence type="ECO:0000256" key="3">
    <source>
        <dbReference type="ARBA" id="ARBA00009348"/>
    </source>
</evidence>
<accession>A0ABP8G2I0</accession>
<dbReference type="SUPFAM" id="SSF53649">
    <property type="entry name" value="Alkaline phosphatase-like"/>
    <property type="match status" value="1"/>
</dbReference>
<evidence type="ECO:0000256" key="4">
    <source>
        <dbReference type="ARBA" id="ARBA00012733"/>
    </source>
</evidence>
<dbReference type="PANTHER" id="PTHR10628">
    <property type="entry name" value="SIALIDASE"/>
    <property type="match status" value="1"/>
</dbReference>
<dbReference type="InterPro" id="IPR036278">
    <property type="entry name" value="Sialidase_sf"/>
</dbReference>
<evidence type="ECO:0000259" key="8">
    <source>
        <dbReference type="Pfam" id="PF13088"/>
    </source>
</evidence>
<reference evidence="10" key="1">
    <citation type="journal article" date="2019" name="Int. J. Syst. Evol. Microbiol.">
        <title>The Global Catalogue of Microorganisms (GCM) 10K type strain sequencing project: providing services to taxonomists for standard genome sequencing and annotation.</title>
        <authorList>
            <consortium name="The Broad Institute Genomics Platform"/>
            <consortium name="The Broad Institute Genome Sequencing Center for Infectious Disease"/>
            <person name="Wu L."/>
            <person name="Ma J."/>
        </authorList>
    </citation>
    <scope>NUCLEOTIDE SEQUENCE [LARGE SCALE GENOMIC DNA]</scope>
    <source>
        <strain evidence="10">JCM 17664</strain>
    </source>
</reference>
<comment type="similarity">
    <text evidence="3">Belongs to the glycosyl hydrolase 33 family.</text>
</comment>
<dbReference type="CDD" id="cd16027">
    <property type="entry name" value="SGSH"/>
    <property type="match status" value="1"/>
</dbReference>
<evidence type="ECO:0000256" key="1">
    <source>
        <dbReference type="ARBA" id="ARBA00000427"/>
    </source>
</evidence>
<evidence type="ECO:0000313" key="10">
    <source>
        <dbReference type="Proteomes" id="UP001501207"/>
    </source>
</evidence>
<organism evidence="9 10">
    <name type="scientific">Compostibacter hankyongensis</name>
    <dbReference type="NCBI Taxonomy" id="1007089"/>
    <lineage>
        <taxon>Bacteria</taxon>
        <taxon>Pseudomonadati</taxon>
        <taxon>Bacteroidota</taxon>
        <taxon>Chitinophagia</taxon>
        <taxon>Chitinophagales</taxon>
        <taxon>Chitinophagaceae</taxon>
        <taxon>Compostibacter</taxon>
    </lineage>
</organism>
<dbReference type="InterPro" id="IPR011040">
    <property type="entry name" value="Sialidase"/>
</dbReference>
<dbReference type="EC" id="3.2.1.18" evidence="4"/>